<name>A0A2W5QL12_RHOSU</name>
<gene>
    <name evidence="2" type="ORF">DI556_00655</name>
</gene>
<dbReference type="SUPFAM" id="SSF53756">
    <property type="entry name" value="UDP-Glycosyltransferase/glycogen phosphorylase"/>
    <property type="match status" value="1"/>
</dbReference>
<dbReference type="Gene3D" id="3.40.50.2000">
    <property type="entry name" value="Glycogen Phosphorylase B"/>
    <property type="match status" value="1"/>
</dbReference>
<evidence type="ECO:0000313" key="3">
    <source>
        <dbReference type="Proteomes" id="UP000249185"/>
    </source>
</evidence>
<evidence type="ECO:0000313" key="2">
    <source>
        <dbReference type="EMBL" id="PZQ52210.1"/>
    </source>
</evidence>
<dbReference type="Proteomes" id="UP000249185">
    <property type="component" value="Unassembled WGS sequence"/>
</dbReference>
<proteinExistence type="predicted"/>
<evidence type="ECO:0000259" key="1">
    <source>
        <dbReference type="Pfam" id="PF04101"/>
    </source>
</evidence>
<organism evidence="2 3">
    <name type="scientific">Rhodovulum sulfidophilum</name>
    <name type="common">Rhodobacter sulfidophilus</name>
    <dbReference type="NCBI Taxonomy" id="35806"/>
    <lineage>
        <taxon>Bacteria</taxon>
        <taxon>Pseudomonadati</taxon>
        <taxon>Pseudomonadota</taxon>
        <taxon>Alphaproteobacteria</taxon>
        <taxon>Rhodobacterales</taxon>
        <taxon>Paracoccaceae</taxon>
        <taxon>Rhodovulum</taxon>
    </lineage>
</organism>
<protein>
    <recommendedName>
        <fullName evidence="1">Glycosyl transferase family 28 C-terminal domain-containing protein</fullName>
    </recommendedName>
</protein>
<dbReference type="InterPro" id="IPR007235">
    <property type="entry name" value="Glyco_trans_28_C"/>
</dbReference>
<feature type="domain" description="Glycosyl transferase family 28 C-terminal" evidence="1">
    <location>
        <begin position="573"/>
        <end position="643"/>
    </location>
</feature>
<dbReference type="Pfam" id="PF04101">
    <property type="entry name" value="Glyco_tran_28_C"/>
    <property type="match status" value="1"/>
</dbReference>
<dbReference type="GO" id="GO:0016758">
    <property type="term" value="F:hexosyltransferase activity"/>
    <property type="evidence" value="ECO:0007669"/>
    <property type="project" value="InterPro"/>
</dbReference>
<accession>A0A2W5QL12</accession>
<dbReference type="AlphaFoldDB" id="A0A2W5QL12"/>
<sequence>MLCCETVGAGPRDFEELAVLVSQLAGTGIDARIQARSVPPGLGRNAQFDLAPYLTDAPLGPSDGLLVTAAHRATETRLARLRRFAGDEGRAAVACGVFRDRQSELAAQARLGYVLGREPELLNLADPRDPGFEAGCPVIGVAPRPDPGSPRWPRLLVAEPDLDDPAEAAALLDLALGRGFEVAILTDGKSKQAWRAARGAALKVYQFGEALPLDLAARADICVLRGAPNGNYRLRCLIANLAAAGRVLVDATEDHALAALDPGFIRAPLRIPALRNFLVEAVLPRRAEIGAAFRDARAPGAADPGRLLAALGARPRPPAKAAPVTVFMPTNGVGLGHAQRCGLIASEMTGPPPVFAAFPSCMRLVKSYGFDVMPLIGRSAQHAQAHENDLANYLRLRGLTGGGGALVFDGGYVFDSVYRAILERRLRGVWIRRGLWQRGQDNSIALDREKVFGRVIVPSEAFEELNAAYSEGDHVREVGPIVRPRPLAAEARAALRARLAERFGQPFDRLVVSLLGGGVAADRGAQIQAICGMMERRSDTLHLIVVWPTATVQPVWFNWPRSRVVRTHRAGVIAAAADLCLSAAGYNSFHEALYNQVPTIFIPQTAAFMDDQRARAIAARDRGVAGMVEAQALMTLDREIGRVLDEGLGETFRARLGALDLPPPGAAAAARLIEEFTHGGDALDRDPVADRPAGRG</sequence>
<dbReference type="EMBL" id="QFPW01000001">
    <property type="protein sequence ID" value="PZQ52210.1"/>
    <property type="molecule type" value="Genomic_DNA"/>
</dbReference>
<reference evidence="2 3" key="1">
    <citation type="submission" date="2017-08" db="EMBL/GenBank/DDBJ databases">
        <title>Infants hospitalized years apart are colonized by the same room-sourced microbial strains.</title>
        <authorList>
            <person name="Brooks B."/>
            <person name="Olm M.R."/>
            <person name="Firek B.A."/>
            <person name="Baker R."/>
            <person name="Thomas B.C."/>
            <person name="Morowitz M.J."/>
            <person name="Banfield J.F."/>
        </authorList>
    </citation>
    <scope>NUCLEOTIDE SEQUENCE [LARGE SCALE GENOMIC DNA]</scope>
    <source>
        <strain evidence="2">S2_005_002_R2_34</strain>
    </source>
</reference>
<comment type="caution">
    <text evidence="2">The sequence shown here is derived from an EMBL/GenBank/DDBJ whole genome shotgun (WGS) entry which is preliminary data.</text>
</comment>